<evidence type="ECO:0000313" key="2">
    <source>
        <dbReference type="Proteomes" id="UP000184315"/>
    </source>
</evidence>
<keyword evidence="2" id="KW-1185">Reference proteome</keyword>
<dbReference type="AlphaFoldDB" id="A0A1J1LN53"/>
<dbReference type="RefSeq" id="WP_072720427.1">
    <property type="nucleotide sequence ID" value="NZ_LN889803.1"/>
</dbReference>
<evidence type="ECO:0000313" key="1">
    <source>
        <dbReference type="EMBL" id="CUR33839.1"/>
    </source>
</evidence>
<protein>
    <submittedName>
        <fullName evidence="1">Uncharacterized protein</fullName>
    </submittedName>
</protein>
<reference evidence="2" key="1">
    <citation type="submission" date="2015-10" db="EMBL/GenBank/DDBJ databases">
        <authorList>
            <person name="Regsiter A."/>
            <person name="william w."/>
        </authorList>
    </citation>
    <scope>NUCLEOTIDE SEQUENCE [LARGE SCALE GENOMIC DNA]</scope>
</reference>
<dbReference type="EMBL" id="CZDF01000158">
    <property type="protein sequence ID" value="CUR33839.1"/>
    <property type="molecule type" value="Genomic_DNA"/>
</dbReference>
<proteinExistence type="predicted"/>
<sequence>MKSNLNFTDTFTSEFTTNCSHSGDVSLTLSDLQHIIENMNTFTGDEWLSLAPDIDQGELYRDWFIWYDAEVTQGWEAYDHLMNCWFEAEDLETVKATIDLIENSRTVVPLAA</sequence>
<dbReference type="Proteomes" id="UP000184315">
    <property type="component" value="Unassembled WGS sequence"/>
</dbReference>
<organism evidence="1 2">
    <name type="scientific">Planktothrix tepida PCC 9214</name>
    <dbReference type="NCBI Taxonomy" id="671072"/>
    <lineage>
        <taxon>Bacteria</taxon>
        <taxon>Bacillati</taxon>
        <taxon>Cyanobacteriota</taxon>
        <taxon>Cyanophyceae</taxon>
        <taxon>Oscillatoriophycideae</taxon>
        <taxon>Oscillatoriales</taxon>
        <taxon>Microcoleaceae</taxon>
        <taxon>Planktothrix</taxon>
    </lineage>
</organism>
<accession>A0A1J1LN53</accession>
<name>A0A1J1LN53_9CYAN</name>
<gene>
    <name evidence="1" type="ORF">PL9214520378</name>
</gene>